<name>A0A4Y2VNU2_ARAVE</name>
<accession>A0A4Y2VNU2</accession>
<dbReference type="Proteomes" id="UP000499080">
    <property type="component" value="Unassembled WGS sequence"/>
</dbReference>
<reference evidence="1 2" key="1">
    <citation type="journal article" date="2019" name="Sci. Rep.">
        <title>Orb-weaving spider Araneus ventricosus genome elucidates the spidroin gene catalogue.</title>
        <authorList>
            <person name="Kono N."/>
            <person name="Nakamura H."/>
            <person name="Ohtoshi R."/>
            <person name="Moran D.A.P."/>
            <person name="Shinohara A."/>
            <person name="Yoshida Y."/>
            <person name="Fujiwara M."/>
            <person name="Mori M."/>
            <person name="Tomita M."/>
            <person name="Arakawa K."/>
        </authorList>
    </citation>
    <scope>NUCLEOTIDE SEQUENCE [LARGE SCALE GENOMIC DNA]</scope>
</reference>
<organism evidence="1 2">
    <name type="scientific">Araneus ventricosus</name>
    <name type="common">Orbweaver spider</name>
    <name type="synonym">Epeira ventricosa</name>
    <dbReference type="NCBI Taxonomy" id="182803"/>
    <lineage>
        <taxon>Eukaryota</taxon>
        <taxon>Metazoa</taxon>
        <taxon>Ecdysozoa</taxon>
        <taxon>Arthropoda</taxon>
        <taxon>Chelicerata</taxon>
        <taxon>Arachnida</taxon>
        <taxon>Araneae</taxon>
        <taxon>Araneomorphae</taxon>
        <taxon>Entelegynae</taxon>
        <taxon>Araneoidea</taxon>
        <taxon>Araneidae</taxon>
        <taxon>Araneus</taxon>
    </lineage>
</organism>
<protein>
    <submittedName>
        <fullName evidence="1">Uncharacterized protein</fullName>
    </submittedName>
</protein>
<sequence length="134" mass="14902">MCVSARLISGSSAAYVRFGSTHLRAERRICAFQLDSSQGRAPQCAFQLDSSHGRAPHMCVSARLISRPSAASLLYGEIAAVGREPHICVCLLEQNVFYQMALLFHVSFKRLTRTLAFLSPRSDCSRPRVCESFY</sequence>
<dbReference type="AlphaFoldDB" id="A0A4Y2VNU2"/>
<evidence type="ECO:0000313" key="1">
    <source>
        <dbReference type="EMBL" id="GBO25427.1"/>
    </source>
</evidence>
<comment type="caution">
    <text evidence="1">The sequence shown here is derived from an EMBL/GenBank/DDBJ whole genome shotgun (WGS) entry which is preliminary data.</text>
</comment>
<dbReference type="EMBL" id="BGPR01048429">
    <property type="protein sequence ID" value="GBO25427.1"/>
    <property type="molecule type" value="Genomic_DNA"/>
</dbReference>
<keyword evidence="2" id="KW-1185">Reference proteome</keyword>
<evidence type="ECO:0000313" key="2">
    <source>
        <dbReference type="Proteomes" id="UP000499080"/>
    </source>
</evidence>
<gene>
    <name evidence="1" type="ORF">AVEN_82299_1</name>
</gene>
<proteinExistence type="predicted"/>